<reference evidence="3" key="1">
    <citation type="journal article" date="2018" name="Genome Biol.">
        <title>SKESA: strategic k-mer extension for scrupulous assemblies.</title>
        <authorList>
            <person name="Souvorov A."/>
            <person name="Agarwala R."/>
            <person name="Lipman D.J."/>
        </authorList>
    </citation>
    <scope>NUCLEOTIDE SEQUENCE</scope>
    <source>
        <strain evidence="3">Salmonella enterica</strain>
    </source>
</reference>
<reference evidence="3" key="3">
    <citation type="submission" date="2018-07" db="EMBL/GenBank/DDBJ databases">
        <authorList>
            <consortium name="NCBI Pathogen Detection Project"/>
        </authorList>
    </citation>
    <scope>NUCLEOTIDE SEQUENCE</scope>
    <source>
        <strain evidence="3">Salmonella enterica</strain>
    </source>
</reference>
<comment type="caution">
    <text evidence="2">The sequence shown here is derived from an EMBL/GenBank/DDBJ whole genome shotgun (WGS) entry which is preliminary data.</text>
</comment>
<dbReference type="EMBL" id="DAAMKA010000070">
    <property type="protein sequence ID" value="HAC6990506.1"/>
    <property type="molecule type" value="Genomic_DNA"/>
</dbReference>
<sequence>MEALTISVKLYIHYNANTFSPDKYIVATCDMSRTFPDQYVLLETRDISIDINPPEPFDIIALQVDQLRGQKEKIATLAKHQIAQVDDKIQQLLCIDHSHVQESDIPF</sequence>
<name>A0A5I0FVX0_SALET</name>
<proteinExistence type="predicted"/>
<evidence type="ECO:0000313" key="3">
    <source>
        <dbReference type="EMBL" id="HAC6990506.1"/>
    </source>
</evidence>
<gene>
    <name evidence="1" type="ORF">DRA33_21275</name>
    <name evidence="2" type="ORF">DS367_21795</name>
    <name evidence="3" type="ORF">G0E06_20435</name>
    <name evidence="4" type="ORF">G9X08_002308</name>
</gene>
<evidence type="ECO:0000313" key="4">
    <source>
        <dbReference type="EMBL" id="HAF7184842.1"/>
    </source>
</evidence>
<organism evidence="2">
    <name type="scientific">Salmonella enterica subsp. enterica serovar Napoli</name>
    <dbReference type="NCBI Taxonomy" id="1151001"/>
    <lineage>
        <taxon>Bacteria</taxon>
        <taxon>Pseudomonadati</taxon>
        <taxon>Pseudomonadota</taxon>
        <taxon>Gammaproteobacteria</taxon>
        <taxon>Enterobacterales</taxon>
        <taxon>Enterobacteriaceae</taxon>
        <taxon>Salmonella</taxon>
    </lineage>
</organism>
<dbReference type="EMBL" id="AAHCRV010000070">
    <property type="protein sequence ID" value="EBU6392580.1"/>
    <property type="molecule type" value="Genomic_DNA"/>
</dbReference>
<reference evidence="2" key="2">
    <citation type="submission" date="2018-07" db="EMBL/GenBank/DDBJ databases">
        <authorList>
            <person name="Ashton P.M."/>
            <person name="Dallman T."/>
            <person name="Nair S."/>
            <person name="De Pinna E."/>
            <person name="Peters T."/>
            <person name="Grant K."/>
        </authorList>
    </citation>
    <scope>NUCLEOTIDE SEQUENCE</scope>
    <source>
        <strain evidence="1">161071</strain>
        <strain evidence="2">307234</strain>
    </source>
</reference>
<dbReference type="EMBL" id="AAHMAG010000068">
    <property type="protein sequence ID" value="EBX7091842.1"/>
    <property type="molecule type" value="Genomic_DNA"/>
</dbReference>
<protein>
    <submittedName>
        <fullName evidence="2">Uncharacterized protein</fullName>
    </submittedName>
</protein>
<evidence type="ECO:0000313" key="1">
    <source>
        <dbReference type="EMBL" id="EBU6392580.1"/>
    </source>
</evidence>
<evidence type="ECO:0000313" key="2">
    <source>
        <dbReference type="EMBL" id="EBX7091842.1"/>
    </source>
</evidence>
<dbReference type="AlphaFoldDB" id="A0A5I0FVX0"/>
<dbReference type="EMBL" id="DAAWBK010000064">
    <property type="protein sequence ID" value="HAF7184842.1"/>
    <property type="molecule type" value="Genomic_DNA"/>
</dbReference>
<accession>A0A5I0FVX0</accession>